<evidence type="ECO:0000313" key="2">
    <source>
        <dbReference type="Proteomes" id="UP000319143"/>
    </source>
</evidence>
<dbReference type="AlphaFoldDB" id="A0A5C6DM73"/>
<organism evidence="1 2">
    <name type="scientific">Novipirellula artificiosorum</name>
    <dbReference type="NCBI Taxonomy" id="2528016"/>
    <lineage>
        <taxon>Bacteria</taxon>
        <taxon>Pseudomonadati</taxon>
        <taxon>Planctomycetota</taxon>
        <taxon>Planctomycetia</taxon>
        <taxon>Pirellulales</taxon>
        <taxon>Pirellulaceae</taxon>
        <taxon>Novipirellula</taxon>
    </lineage>
</organism>
<dbReference type="EMBL" id="SJPV01000005">
    <property type="protein sequence ID" value="TWU37275.1"/>
    <property type="molecule type" value="Genomic_DNA"/>
</dbReference>
<evidence type="ECO:0000313" key="1">
    <source>
        <dbReference type="EMBL" id="TWU37275.1"/>
    </source>
</evidence>
<comment type="caution">
    <text evidence="1">The sequence shown here is derived from an EMBL/GenBank/DDBJ whole genome shotgun (WGS) entry which is preliminary data.</text>
</comment>
<keyword evidence="2" id="KW-1185">Reference proteome</keyword>
<name>A0A5C6DM73_9BACT</name>
<protein>
    <submittedName>
        <fullName evidence="1">Uncharacterized protein</fullName>
    </submittedName>
</protein>
<sequence length="143" mass="15749">MTEIVEFAGRKYRITADPRQAILEHSSVGKRLCSGQIEIQCLGCETFIPITAQFRYTPPLAGSPAAVSVRPGSDCPATCSRDCRREITAAPKTKVTDAESRQWDTDTSLLNDEVLAPEHQPILRLPADVIARLNRRMADLGRA</sequence>
<proteinExistence type="predicted"/>
<dbReference type="Proteomes" id="UP000319143">
    <property type="component" value="Unassembled WGS sequence"/>
</dbReference>
<accession>A0A5C6DM73</accession>
<reference evidence="1 2" key="1">
    <citation type="submission" date="2019-02" db="EMBL/GenBank/DDBJ databases">
        <title>Deep-cultivation of Planctomycetes and their phenomic and genomic characterization uncovers novel biology.</title>
        <authorList>
            <person name="Wiegand S."/>
            <person name="Jogler M."/>
            <person name="Boedeker C."/>
            <person name="Pinto D."/>
            <person name="Vollmers J."/>
            <person name="Rivas-Marin E."/>
            <person name="Kohn T."/>
            <person name="Peeters S.H."/>
            <person name="Heuer A."/>
            <person name="Rast P."/>
            <person name="Oberbeckmann S."/>
            <person name="Bunk B."/>
            <person name="Jeske O."/>
            <person name="Meyerdierks A."/>
            <person name="Storesund J.E."/>
            <person name="Kallscheuer N."/>
            <person name="Luecker S."/>
            <person name="Lage O.M."/>
            <person name="Pohl T."/>
            <person name="Merkel B.J."/>
            <person name="Hornburger P."/>
            <person name="Mueller R.-W."/>
            <person name="Bruemmer F."/>
            <person name="Labrenz M."/>
            <person name="Spormann A.M."/>
            <person name="Op Den Camp H."/>
            <person name="Overmann J."/>
            <person name="Amann R."/>
            <person name="Jetten M.S.M."/>
            <person name="Mascher T."/>
            <person name="Medema M.H."/>
            <person name="Devos D.P."/>
            <person name="Kaster A.-K."/>
            <person name="Ovreas L."/>
            <person name="Rohde M."/>
            <person name="Galperin M.Y."/>
            <person name="Jogler C."/>
        </authorList>
    </citation>
    <scope>NUCLEOTIDE SEQUENCE [LARGE SCALE GENOMIC DNA]</scope>
    <source>
        <strain evidence="1 2">Poly41</strain>
    </source>
</reference>
<dbReference type="RefSeq" id="WP_146527606.1">
    <property type="nucleotide sequence ID" value="NZ_SJPV01000005.1"/>
</dbReference>
<gene>
    <name evidence="1" type="ORF">Poly41_34040</name>
</gene>